<dbReference type="GO" id="GO:0033765">
    <property type="term" value="F:steroid dehydrogenase activity, acting on the CH-CH group of donors"/>
    <property type="evidence" value="ECO:0007669"/>
    <property type="project" value="UniProtKB-ARBA"/>
</dbReference>
<accession>A0A7K1T7V8</accession>
<dbReference type="AlphaFoldDB" id="A0A7K1T7V8"/>
<dbReference type="PRINTS" id="PR00411">
    <property type="entry name" value="PNDRDTASEI"/>
</dbReference>
<evidence type="ECO:0000256" key="1">
    <source>
        <dbReference type="ARBA" id="ARBA00001974"/>
    </source>
</evidence>
<dbReference type="PROSITE" id="PS51318">
    <property type="entry name" value="TAT"/>
    <property type="match status" value="1"/>
</dbReference>
<organism evidence="6 7">
    <name type="scientific">Adlercreutzia rubneri</name>
    <dbReference type="NCBI Taxonomy" id="2916441"/>
    <lineage>
        <taxon>Bacteria</taxon>
        <taxon>Bacillati</taxon>
        <taxon>Actinomycetota</taxon>
        <taxon>Coriobacteriia</taxon>
        <taxon>Eggerthellales</taxon>
        <taxon>Eggerthellaceae</taxon>
        <taxon>Adlercreutzia</taxon>
    </lineage>
</organism>
<keyword evidence="3" id="KW-0274">FAD</keyword>
<evidence type="ECO:0000256" key="2">
    <source>
        <dbReference type="ARBA" id="ARBA00022630"/>
    </source>
</evidence>
<protein>
    <submittedName>
        <fullName evidence="6">FAD-binding protein</fullName>
    </submittedName>
</protein>
<dbReference type="Gene3D" id="3.90.700.10">
    <property type="entry name" value="Succinate dehydrogenase/fumarate reductase flavoprotein, catalytic domain"/>
    <property type="match status" value="1"/>
</dbReference>
<sequence>MTDSSGLSRRGFLQAGMLAGAGALAAGALAGCAPRPQETPHPETASQEAHTYWLGEEPAVADADIVATRDTDFLIIGAGNAGMIAAGTASDLGLDFIVAEKGTSVGDTREYVGAINSKYALEVADPVDEMKVLNELTRYASGRVDQRVIKTWLREGKEMIEWITPIMEANGKTLGVTPMEADHPAGGTYYFAPTIEHFFNPTYEYPMRNDILEWHIQEAGHEISYNYDLVKLDHDGNRVTGAVFATPEGLVRVNAAKGTLLATGGYAANPEMIRANLPLVPACCTAASYSPRCDGYGLRAGLWAGGIKDVNGAPVIFDRGAVPAGVDCGYVTDADGREHFPATHYQLNIGSQPFLKVNRKGERFVNESLPYDTLCNAASYQPGGVWCQIFDGNAVDDILRFGTTGCAAYTTAFMQMGMPLDDFIAMDGGTGLMQKADSLDELAVLLGFEGEAKQRLMDTIAHYNDIVESGVDTDYGKESHRLSKIIEPPFYGCWFGGALLTTLDGLRINEDMQVLTADGSVIEGLYAAGDVSGCFYSDNYPEYIVACACGRTCTEGRHVARLLAGDLA</sequence>
<feature type="domain" description="FAD-dependent oxidoreductase 2 FAD-binding" evidence="5">
    <location>
        <begin position="72"/>
        <end position="533"/>
    </location>
</feature>
<reference evidence="6 7" key="1">
    <citation type="submission" date="2019-11" db="EMBL/GenBank/DDBJ databases">
        <title>Whole genome shotgun sequencing (WGS) data from Adlercreutzia equolifaciens ResAG-91, Eggerthella lenta MRI-F36, MRI-F37, MRI-F40, ResAG-49, ResAG-88, ResAG-121, ResAG-145, and Gordonibacter sp. ResAG-5, ResAG-26, ResAG-43, ResAG-50, ResAG-59.</title>
        <authorList>
            <person name="Stoll D.A."/>
            <person name="Danylec N."/>
            <person name="Franz C.M.A.P."/>
            <person name="Huch M."/>
        </authorList>
    </citation>
    <scope>NUCLEOTIDE SEQUENCE [LARGE SCALE GENOMIC DNA]</scope>
    <source>
        <strain evidence="6 7">ResAG-91</strain>
    </source>
</reference>
<evidence type="ECO:0000256" key="3">
    <source>
        <dbReference type="ARBA" id="ARBA00022827"/>
    </source>
</evidence>
<comment type="cofactor">
    <cofactor evidence="1">
        <name>FAD</name>
        <dbReference type="ChEBI" id="CHEBI:57692"/>
    </cofactor>
</comment>
<evidence type="ECO:0000313" key="7">
    <source>
        <dbReference type="Proteomes" id="UP000488839"/>
    </source>
</evidence>
<dbReference type="Proteomes" id="UP000488839">
    <property type="component" value="Unassembled WGS sequence"/>
</dbReference>
<dbReference type="RefSeq" id="WP_157012994.1">
    <property type="nucleotide sequence ID" value="NZ_WPOO01000024.1"/>
</dbReference>
<dbReference type="InterPro" id="IPR003953">
    <property type="entry name" value="FAD-dep_OxRdtase_2_FAD-bd"/>
</dbReference>
<dbReference type="PANTHER" id="PTHR43400">
    <property type="entry name" value="FUMARATE REDUCTASE"/>
    <property type="match status" value="1"/>
</dbReference>
<dbReference type="EMBL" id="WPOO01000024">
    <property type="protein sequence ID" value="MVN59692.1"/>
    <property type="molecule type" value="Genomic_DNA"/>
</dbReference>
<gene>
    <name evidence="6" type="ORF">GO707_10710</name>
</gene>
<dbReference type="InterPro" id="IPR050315">
    <property type="entry name" value="FAD-oxidoreductase_2"/>
</dbReference>
<dbReference type="InterPro" id="IPR027477">
    <property type="entry name" value="Succ_DH/fumarate_Rdtase_cat_sf"/>
</dbReference>
<evidence type="ECO:0000256" key="4">
    <source>
        <dbReference type="ARBA" id="ARBA00023002"/>
    </source>
</evidence>
<dbReference type="Pfam" id="PF00890">
    <property type="entry name" value="FAD_binding_2"/>
    <property type="match status" value="1"/>
</dbReference>
<dbReference type="NCBIfam" id="TIGR01409">
    <property type="entry name" value="TAT_signal_seq"/>
    <property type="match status" value="1"/>
</dbReference>
<dbReference type="InterPro" id="IPR036188">
    <property type="entry name" value="FAD/NAD-bd_sf"/>
</dbReference>
<comment type="caution">
    <text evidence="6">The sequence shown here is derived from an EMBL/GenBank/DDBJ whole genome shotgun (WGS) entry which is preliminary data.</text>
</comment>
<dbReference type="InterPro" id="IPR006311">
    <property type="entry name" value="TAT_signal"/>
</dbReference>
<dbReference type="InterPro" id="IPR019546">
    <property type="entry name" value="TAT_signal_bac_arc"/>
</dbReference>
<dbReference type="SUPFAM" id="SSF51905">
    <property type="entry name" value="FAD/NAD(P)-binding domain"/>
    <property type="match status" value="1"/>
</dbReference>
<dbReference type="Gene3D" id="3.50.50.60">
    <property type="entry name" value="FAD/NAD(P)-binding domain"/>
    <property type="match status" value="2"/>
</dbReference>
<evidence type="ECO:0000313" key="6">
    <source>
        <dbReference type="EMBL" id="MVN59692.1"/>
    </source>
</evidence>
<keyword evidence="4" id="KW-0560">Oxidoreductase</keyword>
<keyword evidence="2" id="KW-0285">Flavoprotein</keyword>
<dbReference type="PANTHER" id="PTHR43400:SF7">
    <property type="entry name" value="FAD-DEPENDENT OXIDOREDUCTASE 2 FAD BINDING DOMAIN-CONTAINING PROTEIN"/>
    <property type="match status" value="1"/>
</dbReference>
<keyword evidence="7" id="KW-1185">Reference proteome</keyword>
<dbReference type="SUPFAM" id="SSF56425">
    <property type="entry name" value="Succinate dehydrogenase/fumarate reductase flavoprotein, catalytic domain"/>
    <property type="match status" value="1"/>
</dbReference>
<proteinExistence type="predicted"/>
<evidence type="ECO:0000259" key="5">
    <source>
        <dbReference type="Pfam" id="PF00890"/>
    </source>
</evidence>
<name>A0A7K1T7V8_9ACTN</name>